<dbReference type="PANTHER" id="PTHR24221">
    <property type="entry name" value="ATP-BINDING CASSETTE SUB-FAMILY B"/>
    <property type="match status" value="1"/>
</dbReference>
<dbReference type="InterPro" id="IPR039421">
    <property type="entry name" value="Type_1_exporter"/>
</dbReference>
<name>A0A916RUG9_9HYPH</name>
<dbReference type="Pfam" id="PF00005">
    <property type="entry name" value="ABC_tran"/>
    <property type="match status" value="1"/>
</dbReference>
<evidence type="ECO:0000259" key="6">
    <source>
        <dbReference type="PROSITE" id="PS50929"/>
    </source>
</evidence>
<keyword evidence="3 5" id="KW-1133">Transmembrane helix</keyword>
<proteinExistence type="predicted"/>
<feature type="domain" description="ABC transmembrane type-1" evidence="6">
    <location>
        <begin position="18"/>
        <end position="258"/>
    </location>
</feature>
<evidence type="ECO:0000256" key="5">
    <source>
        <dbReference type="SAM" id="Phobius"/>
    </source>
</evidence>
<evidence type="ECO:0000313" key="7">
    <source>
        <dbReference type="EMBL" id="GGA71029.1"/>
    </source>
</evidence>
<dbReference type="Gene3D" id="1.20.1560.10">
    <property type="entry name" value="ABC transporter type 1, transmembrane domain"/>
    <property type="match status" value="1"/>
</dbReference>
<sequence>MKRTLAFAGDLLRKRRGIGLALLCLFTSALSICVILLQPALISAFLRGLGHRQEVVTYLVVTLLAAPLAIHASACANNALLQHIRGASKERLFDFIIRKPLSFFQKRNEGWIESSISIGSHSTRTLVHETIAILSRLIFLIGAAALLTFWVGPVFGASFLGVLLLYLWLSFRLFGRNANRVQQAVQQTSVVSAQIADAIANVATIQQCNSFDHERKRLDEFLAREKSTYSASQRAVDRADAVQRLALATALAVFLIVAHSTVPGSDGSFVAIFIIMLLSYAQLESTGRALNSLFEHQHHLTAILEAIDYRPGSRPQPSRIIQASSDVASGTRPLPPLIRIEDAGFAYQPAHRVLDAISLKIEPGSHQLIQGTSGSGKTTLLKLLTGQLKPCAGRVLLEGRDAWSLTPQDKAASLCAISQRPSLFDRSLFENVVYGHSTSDQRLVIELLRELGLKTPPSQSDKEWLAMTLGKN</sequence>
<evidence type="ECO:0000256" key="1">
    <source>
        <dbReference type="ARBA" id="ARBA00004651"/>
    </source>
</evidence>
<evidence type="ECO:0000256" key="3">
    <source>
        <dbReference type="ARBA" id="ARBA00022989"/>
    </source>
</evidence>
<dbReference type="InterPro" id="IPR011527">
    <property type="entry name" value="ABC1_TM_dom"/>
</dbReference>
<dbReference type="InterPro" id="IPR003439">
    <property type="entry name" value="ABC_transporter-like_ATP-bd"/>
</dbReference>
<dbReference type="EMBL" id="BMIF01000007">
    <property type="protein sequence ID" value="GGA71029.1"/>
    <property type="molecule type" value="Genomic_DNA"/>
</dbReference>
<keyword evidence="8" id="KW-1185">Reference proteome</keyword>
<keyword evidence="2 5" id="KW-0812">Transmembrane</keyword>
<organism evidence="7 8">
    <name type="scientific">Nitratireductor aestuarii</name>
    <dbReference type="NCBI Taxonomy" id="1735103"/>
    <lineage>
        <taxon>Bacteria</taxon>
        <taxon>Pseudomonadati</taxon>
        <taxon>Pseudomonadota</taxon>
        <taxon>Alphaproteobacteria</taxon>
        <taxon>Hyphomicrobiales</taxon>
        <taxon>Phyllobacteriaceae</taxon>
        <taxon>Nitratireductor</taxon>
    </lineage>
</organism>
<feature type="transmembrane region" description="Helical" evidence="5">
    <location>
        <begin position="20"/>
        <end position="46"/>
    </location>
</feature>
<dbReference type="PROSITE" id="PS50929">
    <property type="entry name" value="ABC_TM1F"/>
    <property type="match status" value="1"/>
</dbReference>
<dbReference type="Pfam" id="PF00664">
    <property type="entry name" value="ABC_membrane"/>
    <property type="match status" value="1"/>
</dbReference>
<dbReference type="InterPro" id="IPR036640">
    <property type="entry name" value="ABC1_TM_sf"/>
</dbReference>
<feature type="transmembrane region" description="Helical" evidence="5">
    <location>
        <begin position="58"/>
        <end position="81"/>
    </location>
</feature>
<dbReference type="Proteomes" id="UP000636264">
    <property type="component" value="Unassembled WGS sequence"/>
</dbReference>
<dbReference type="SUPFAM" id="SSF52540">
    <property type="entry name" value="P-loop containing nucleoside triphosphate hydrolases"/>
    <property type="match status" value="1"/>
</dbReference>
<dbReference type="PANTHER" id="PTHR24221:SF654">
    <property type="entry name" value="ATP-BINDING CASSETTE SUB-FAMILY B MEMBER 6"/>
    <property type="match status" value="1"/>
</dbReference>
<feature type="transmembrane region" description="Helical" evidence="5">
    <location>
        <begin position="241"/>
        <end position="261"/>
    </location>
</feature>
<dbReference type="InterPro" id="IPR027417">
    <property type="entry name" value="P-loop_NTPase"/>
</dbReference>
<gene>
    <name evidence="7" type="ORF">GCM10011385_26120</name>
</gene>
<feature type="transmembrane region" description="Helical" evidence="5">
    <location>
        <begin position="157"/>
        <end position="174"/>
    </location>
</feature>
<accession>A0A916RUG9</accession>
<feature type="transmembrane region" description="Helical" evidence="5">
    <location>
        <begin position="131"/>
        <end position="151"/>
    </location>
</feature>
<dbReference type="GO" id="GO:0005524">
    <property type="term" value="F:ATP binding"/>
    <property type="evidence" value="ECO:0007669"/>
    <property type="project" value="InterPro"/>
</dbReference>
<evidence type="ECO:0000256" key="4">
    <source>
        <dbReference type="ARBA" id="ARBA00023136"/>
    </source>
</evidence>
<protein>
    <recommendedName>
        <fullName evidence="6">ABC transmembrane type-1 domain-containing protein</fullName>
    </recommendedName>
</protein>
<evidence type="ECO:0000256" key="2">
    <source>
        <dbReference type="ARBA" id="ARBA00022692"/>
    </source>
</evidence>
<keyword evidence="4 5" id="KW-0472">Membrane</keyword>
<comment type="caution">
    <text evidence="7">The sequence shown here is derived from an EMBL/GenBank/DDBJ whole genome shotgun (WGS) entry which is preliminary data.</text>
</comment>
<reference evidence="7" key="1">
    <citation type="journal article" date="2014" name="Int. J. Syst. Evol. Microbiol.">
        <title>Complete genome sequence of Corynebacterium casei LMG S-19264T (=DSM 44701T), isolated from a smear-ripened cheese.</title>
        <authorList>
            <consortium name="US DOE Joint Genome Institute (JGI-PGF)"/>
            <person name="Walter F."/>
            <person name="Albersmeier A."/>
            <person name="Kalinowski J."/>
            <person name="Ruckert C."/>
        </authorList>
    </citation>
    <scope>NUCLEOTIDE SEQUENCE</scope>
    <source>
        <strain evidence="7">CGMCC 1.15320</strain>
    </source>
</reference>
<comment type="subcellular location">
    <subcellularLocation>
        <location evidence="1">Cell membrane</location>
        <topology evidence="1">Multi-pass membrane protein</topology>
    </subcellularLocation>
</comment>
<evidence type="ECO:0000313" key="8">
    <source>
        <dbReference type="Proteomes" id="UP000636264"/>
    </source>
</evidence>
<dbReference type="GO" id="GO:0016887">
    <property type="term" value="F:ATP hydrolysis activity"/>
    <property type="evidence" value="ECO:0007669"/>
    <property type="project" value="InterPro"/>
</dbReference>
<dbReference type="GO" id="GO:0034040">
    <property type="term" value="F:ATPase-coupled lipid transmembrane transporter activity"/>
    <property type="evidence" value="ECO:0007669"/>
    <property type="project" value="TreeGrafter"/>
</dbReference>
<dbReference type="AlphaFoldDB" id="A0A916RUG9"/>
<reference evidence="7" key="2">
    <citation type="submission" date="2020-09" db="EMBL/GenBank/DDBJ databases">
        <authorList>
            <person name="Sun Q."/>
            <person name="Zhou Y."/>
        </authorList>
    </citation>
    <scope>NUCLEOTIDE SEQUENCE</scope>
    <source>
        <strain evidence="7">CGMCC 1.15320</strain>
    </source>
</reference>
<dbReference type="GO" id="GO:0005886">
    <property type="term" value="C:plasma membrane"/>
    <property type="evidence" value="ECO:0007669"/>
    <property type="project" value="UniProtKB-SubCell"/>
</dbReference>
<dbReference type="SUPFAM" id="SSF90123">
    <property type="entry name" value="ABC transporter transmembrane region"/>
    <property type="match status" value="1"/>
</dbReference>
<dbReference type="Gene3D" id="3.40.50.300">
    <property type="entry name" value="P-loop containing nucleotide triphosphate hydrolases"/>
    <property type="match status" value="1"/>
</dbReference>
<dbReference type="GO" id="GO:0140359">
    <property type="term" value="F:ABC-type transporter activity"/>
    <property type="evidence" value="ECO:0007669"/>
    <property type="project" value="InterPro"/>
</dbReference>